<sequence length="115" mass="12358">MFSRQTSKRGPSVPTLSLLTIYFVFVLTLTLSTALPIESHMKSVDALQSPNAYKPRSLPGSLLTAPKGAVGDPPQPASGPLRHAQVMEPKKQPIYVTLLVIAVFLGVIVAVYESL</sequence>
<dbReference type="AlphaFoldDB" id="C1GQB5"/>
<gene>
    <name evidence="2" type="ORF">PAAG_00710</name>
</gene>
<keyword evidence="3" id="KW-1185">Reference proteome</keyword>
<keyword evidence="1" id="KW-0812">Transmembrane</keyword>
<dbReference type="Proteomes" id="UP000002059">
    <property type="component" value="Partially assembled WGS sequence"/>
</dbReference>
<feature type="transmembrane region" description="Helical" evidence="1">
    <location>
        <begin position="94"/>
        <end position="112"/>
    </location>
</feature>
<reference evidence="2 3" key="1">
    <citation type="journal article" date="2011" name="PLoS Genet.">
        <title>Comparative genomic analysis of human fungal pathogens causing paracoccidioidomycosis.</title>
        <authorList>
            <person name="Desjardins C.A."/>
            <person name="Champion M.D."/>
            <person name="Holder J.W."/>
            <person name="Muszewska A."/>
            <person name="Goldberg J."/>
            <person name="Bailao A.M."/>
            <person name="Brigido M.M."/>
            <person name="Ferreira M.E."/>
            <person name="Garcia A.M."/>
            <person name="Grynberg M."/>
            <person name="Gujja S."/>
            <person name="Heiman D.I."/>
            <person name="Henn M.R."/>
            <person name="Kodira C.D."/>
            <person name="Leon-Narvaez H."/>
            <person name="Longo L.V."/>
            <person name="Ma L.J."/>
            <person name="Malavazi I."/>
            <person name="Matsuo A.L."/>
            <person name="Morais F.V."/>
            <person name="Pereira M."/>
            <person name="Rodriguez-Brito S."/>
            <person name="Sakthikumar S."/>
            <person name="Salem-Izacc S.M."/>
            <person name="Sykes S.M."/>
            <person name="Teixeira M.M."/>
            <person name="Vallejo M.C."/>
            <person name="Walter M.E."/>
            <person name="Yandava C."/>
            <person name="Young S."/>
            <person name="Zeng Q."/>
            <person name="Zucker J."/>
            <person name="Felipe M.S."/>
            <person name="Goldman G.H."/>
            <person name="Haas B.J."/>
            <person name="McEwen J.G."/>
            <person name="Nino-Vega G."/>
            <person name="Puccia R."/>
            <person name="San-Blas G."/>
            <person name="Soares C.M."/>
            <person name="Birren B.W."/>
            <person name="Cuomo C.A."/>
        </authorList>
    </citation>
    <scope>NUCLEOTIDE SEQUENCE [LARGE SCALE GENOMIC DNA]</scope>
    <source>
        <strain evidence="3">ATCC MYA-826 / Pb01</strain>
    </source>
</reference>
<feature type="transmembrane region" description="Helical" evidence="1">
    <location>
        <begin position="12"/>
        <end position="35"/>
    </location>
</feature>
<keyword evidence="1" id="KW-1133">Transmembrane helix</keyword>
<accession>C1GQB5</accession>
<dbReference type="OMA" id="MEPKKQP"/>
<protein>
    <recommendedName>
        <fullName evidence="4">Transmembrane protein</fullName>
    </recommendedName>
</protein>
<dbReference type="GeneID" id="9100428"/>
<dbReference type="eggNOG" id="ENOG502T5KW">
    <property type="taxonomic scope" value="Eukaryota"/>
</dbReference>
<proteinExistence type="predicted"/>
<name>C1GQB5_PARBA</name>
<evidence type="ECO:0000313" key="2">
    <source>
        <dbReference type="EMBL" id="EEH37789.2"/>
    </source>
</evidence>
<dbReference type="EMBL" id="KN293993">
    <property type="protein sequence ID" value="EEH37789.2"/>
    <property type="molecule type" value="Genomic_DNA"/>
</dbReference>
<evidence type="ECO:0000313" key="3">
    <source>
        <dbReference type="Proteomes" id="UP000002059"/>
    </source>
</evidence>
<organism evidence="2 3">
    <name type="scientific">Paracoccidioides lutzii (strain ATCC MYA-826 / Pb01)</name>
    <name type="common">Paracoccidioides brasiliensis</name>
    <dbReference type="NCBI Taxonomy" id="502779"/>
    <lineage>
        <taxon>Eukaryota</taxon>
        <taxon>Fungi</taxon>
        <taxon>Dikarya</taxon>
        <taxon>Ascomycota</taxon>
        <taxon>Pezizomycotina</taxon>
        <taxon>Eurotiomycetes</taxon>
        <taxon>Eurotiomycetidae</taxon>
        <taxon>Onygenales</taxon>
        <taxon>Ajellomycetaceae</taxon>
        <taxon>Paracoccidioides</taxon>
    </lineage>
</organism>
<dbReference type="KEGG" id="pbl:PAAG_00710"/>
<dbReference type="VEuPathDB" id="FungiDB:PAAG_00710"/>
<dbReference type="OrthoDB" id="4187771at2759"/>
<evidence type="ECO:0000256" key="1">
    <source>
        <dbReference type="SAM" id="Phobius"/>
    </source>
</evidence>
<keyword evidence="1" id="KW-0472">Membrane</keyword>
<dbReference type="HOGENOM" id="CLU_2109776_0_0_1"/>
<evidence type="ECO:0008006" key="4">
    <source>
        <dbReference type="Google" id="ProtNLM"/>
    </source>
</evidence>
<dbReference type="RefSeq" id="XP_002796851.2">
    <property type="nucleotide sequence ID" value="XM_002796805.2"/>
</dbReference>